<feature type="transmembrane region" description="Helical" evidence="1">
    <location>
        <begin position="62"/>
        <end position="80"/>
    </location>
</feature>
<sequence length="147" mass="15679">MNTNRNNHVVLLGIGIVLMLAALPARWMTIHNATVTGLNTVFNQQTLHITGLNGSITLGLKVATWVIVLVGVSALFLLILNTLKVTALSKYLVLIPLAFSSIYSAASIIVGLGSEQTTMAFGGFLIPLGSAIGLYVFILNYLQNRPA</sequence>
<dbReference type="KEGG" id="slom:PXH66_12010"/>
<evidence type="ECO:0000313" key="2">
    <source>
        <dbReference type="EMBL" id="WED63056.1"/>
    </source>
</evidence>
<evidence type="ECO:0000313" key="3">
    <source>
        <dbReference type="Proteomes" id="UP001218638"/>
    </source>
</evidence>
<dbReference type="EMBL" id="CP119075">
    <property type="protein sequence ID" value="WED63056.1"/>
    <property type="molecule type" value="Genomic_DNA"/>
</dbReference>
<proteinExistence type="predicted"/>
<keyword evidence="3" id="KW-1185">Reference proteome</keyword>
<name>A0AAE9ZTJ8_9BACT</name>
<accession>A0AAE9ZTJ8</accession>
<dbReference type="AlphaFoldDB" id="A0AAE9ZTJ8"/>
<keyword evidence="1" id="KW-0472">Membrane</keyword>
<evidence type="ECO:0000256" key="1">
    <source>
        <dbReference type="SAM" id="Phobius"/>
    </source>
</evidence>
<feature type="transmembrane region" description="Helical" evidence="1">
    <location>
        <begin position="119"/>
        <end position="142"/>
    </location>
</feature>
<reference evidence="2" key="1">
    <citation type="submission" date="2023-03" db="EMBL/GenBank/DDBJ databases">
        <title>Lomoglobus Profundus gen. nov., sp. nov., a novel member of the phylum Verrucomicrobia, isolated from deep-marine sediment of South China Sea.</title>
        <authorList>
            <person name="Ahmad T."/>
            <person name="Ishaq S.E."/>
            <person name="Wang F."/>
        </authorList>
    </citation>
    <scope>NUCLEOTIDE SEQUENCE</scope>
    <source>
        <strain evidence="2">LMO-M01</strain>
    </source>
</reference>
<dbReference type="Proteomes" id="UP001218638">
    <property type="component" value="Chromosome"/>
</dbReference>
<feature type="transmembrane region" description="Helical" evidence="1">
    <location>
        <begin position="92"/>
        <end position="113"/>
    </location>
</feature>
<dbReference type="RefSeq" id="WP_330931731.1">
    <property type="nucleotide sequence ID" value="NZ_CP119075.1"/>
</dbReference>
<feature type="transmembrane region" description="Helical" evidence="1">
    <location>
        <begin position="9"/>
        <end position="28"/>
    </location>
</feature>
<keyword evidence="1" id="KW-1133">Transmembrane helix</keyword>
<keyword evidence="1" id="KW-0812">Transmembrane</keyword>
<gene>
    <name evidence="2" type="ORF">PXH66_12010</name>
</gene>
<organism evidence="2 3">
    <name type="scientific">Synoicihabitans lomoniglobus</name>
    <dbReference type="NCBI Taxonomy" id="2909285"/>
    <lineage>
        <taxon>Bacteria</taxon>
        <taxon>Pseudomonadati</taxon>
        <taxon>Verrucomicrobiota</taxon>
        <taxon>Opitutia</taxon>
        <taxon>Opitutales</taxon>
        <taxon>Opitutaceae</taxon>
        <taxon>Synoicihabitans</taxon>
    </lineage>
</organism>
<protein>
    <submittedName>
        <fullName evidence="2">Uncharacterized protein</fullName>
    </submittedName>
</protein>